<sequence>MRTTVVFIFLLCLGLSSLSQNRFSIKPMPHLEFKDFGHEKERNLFLPAPNFTQDTIFQSPLMLPGEKDSYLDLPDSNSGCKK</sequence>
<comment type="caution">
    <text evidence="1">The sequence shown here is derived from an EMBL/GenBank/DDBJ whole genome shotgun (WGS) entry which is preliminary data.</text>
</comment>
<reference evidence="1" key="1">
    <citation type="submission" date="2022-11" db="EMBL/GenBank/DDBJ databases">
        <title>Marilongibacter aestuarii gen. nov., sp. nov., isolated from tidal flat sediment.</title>
        <authorList>
            <person name="Jiayan W."/>
        </authorList>
    </citation>
    <scope>NUCLEOTIDE SEQUENCE</scope>
    <source>
        <strain evidence="1">Z1-6</strain>
    </source>
</reference>
<dbReference type="Proteomes" id="UP001145087">
    <property type="component" value="Unassembled WGS sequence"/>
</dbReference>
<gene>
    <name evidence="1" type="ORF">OU798_10275</name>
</gene>
<protein>
    <submittedName>
        <fullName evidence="1">Uncharacterized protein</fullName>
    </submittedName>
</protein>
<evidence type="ECO:0000313" key="2">
    <source>
        <dbReference type="Proteomes" id="UP001145087"/>
    </source>
</evidence>
<keyword evidence="2" id="KW-1185">Reference proteome</keyword>
<dbReference type="AlphaFoldDB" id="A0A9X3F8G9"/>
<proteinExistence type="predicted"/>
<organism evidence="1 2">
    <name type="scientific">Draconibacterium aestuarii</name>
    <dbReference type="NCBI Taxonomy" id="2998507"/>
    <lineage>
        <taxon>Bacteria</taxon>
        <taxon>Pseudomonadati</taxon>
        <taxon>Bacteroidota</taxon>
        <taxon>Bacteroidia</taxon>
        <taxon>Marinilabiliales</taxon>
        <taxon>Prolixibacteraceae</taxon>
        <taxon>Draconibacterium</taxon>
    </lineage>
</organism>
<accession>A0A9X3F8G9</accession>
<dbReference type="EMBL" id="JAPOHD010000020">
    <property type="protein sequence ID" value="MCY1720731.1"/>
    <property type="molecule type" value="Genomic_DNA"/>
</dbReference>
<name>A0A9X3F8G9_9BACT</name>
<dbReference type="RefSeq" id="WP_343333064.1">
    <property type="nucleotide sequence ID" value="NZ_JAPOHD010000020.1"/>
</dbReference>
<evidence type="ECO:0000313" key="1">
    <source>
        <dbReference type="EMBL" id="MCY1720731.1"/>
    </source>
</evidence>